<dbReference type="RefSeq" id="WP_132417931.1">
    <property type="nucleotide sequence ID" value="NZ_SKFG01000008.1"/>
</dbReference>
<feature type="domain" description="HTH araC/xylS-type" evidence="4">
    <location>
        <begin position="166"/>
        <end position="262"/>
    </location>
</feature>
<dbReference type="Pfam" id="PF12833">
    <property type="entry name" value="HTH_18"/>
    <property type="match status" value="1"/>
</dbReference>
<keyword evidence="2" id="KW-0238">DNA-binding</keyword>
<evidence type="ECO:0000256" key="3">
    <source>
        <dbReference type="ARBA" id="ARBA00023163"/>
    </source>
</evidence>
<dbReference type="InterPro" id="IPR020449">
    <property type="entry name" value="Tscrpt_reg_AraC-type_HTH"/>
</dbReference>
<dbReference type="PANTHER" id="PTHR43280:SF2">
    <property type="entry name" value="HTH-TYPE TRANSCRIPTIONAL REGULATOR EXSA"/>
    <property type="match status" value="1"/>
</dbReference>
<dbReference type="InterPro" id="IPR014710">
    <property type="entry name" value="RmlC-like_jellyroll"/>
</dbReference>
<keyword evidence="3" id="KW-0804">Transcription</keyword>
<dbReference type="PRINTS" id="PR00032">
    <property type="entry name" value="HTHARAC"/>
</dbReference>
<evidence type="ECO:0000256" key="1">
    <source>
        <dbReference type="ARBA" id="ARBA00023015"/>
    </source>
</evidence>
<dbReference type="InterPro" id="IPR018062">
    <property type="entry name" value="HTH_AraC-typ_CS"/>
</dbReference>
<dbReference type="InterPro" id="IPR037923">
    <property type="entry name" value="HTH-like"/>
</dbReference>
<name>A0A4R4EI34_9BACL</name>
<dbReference type="AlphaFoldDB" id="A0A4R4EI34"/>
<dbReference type="EMBL" id="SKFG01000008">
    <property type="protein sequence ID" value="TCZ77848.1"/>
    <property type="molecule type" value="Genomic_DNA"/>
</dbReference>
<dbReference type="PROSITE" id="PS00041">
    <property type="entry name" value="HTH_ARAC_FAMILY_1"/>
    <property type="match status" value="1"/>
</dbReference>
<dbReference type="InterPro" id="IPR009057">
    <property type="entry name" value="Homeodomain-like_sf"/>
</dbReference>
<dbReference type="GO" id="GO:0003700">
    <property type="term" value="F:DNA-binding transcription factor activity"/>
    <property type="evidence" value="ECO:0007669"/>
    <property type="project" value="InterPro"/>
</dbReference>
<proteinExistence type="predicted"/>
<dbReference type="SUPFAM" id="SSF51215">
    <property type="entry name" value="Regulatory protein AraC"/>
    <property type="match status" value="1"/>
</dbReference>
<gene>
    <name evidence="5" type="ORF">E0485_10270</name>
</gene>
<dbReference type="Pfam" id="PF02311">
    <property type="entry name" value="AraC_binding"/>
    <property type="match status" value="1"/>
</dbReference>
<evidence type="ECO:0000256" key="2">
    <source>
        <dbReference type="ARBA" id="ARBA00023125"/>
    </source>
</evidence>
<dbReference type="SMART" id="SM00342">
    <property type="entry name" value="HTH_ARAC"/>
    <property type="match status" value="1"/>
</dbReference>
<dbReference type="PANTHER" id="PTHR43280">
    <property type="entry name" value="ARAC-FAMILY TRANSCRIPTIONAL REGULATOR"/>
    <property type="match status" value="1"/>
</dbReference>
<dbReference type="OrthoDB" id="9803764at2"/>
<dbReference type="SUPFAM" id="SSF46689">
    <property type="entry name" value="Homeodomain-like"/>
    <property type="match status" value="2"/>
</dbReference>
<dbReference type="Gene3D" id="2.60.120.10">
    <property type="entry name" value="Jelly Rolls"/>
    <property type="match status" value="1"/>
</dbReference>
<dbReference type="Gene3D" id="1.10.10.60">
    <property type="entry name" value="Homeodomain-like"/>
    <property type="match status" value="2"/>
</dbReference>
<evidence type="ECO:0000259" key="4">
    <source>
        <dbReference type="PROSITE" id="PS01124"/>
    </source>
</evidence>
<protein>
    <submittedName>
        <fullName evidence="5">AraC family transcriptional regulator</fullName>
    </submittedName>
</protein>
<keyword evidence="6" id="KW-1185">Reference proteome</keyword>
<evidence type="ECO:0000313" key="6">
    <source>
        <dbReference type="Proteomes" id="UP000295418"/>
    </source>
</evidence>
<accession>A0A4R4EI34</accession>
<dbReference type="InterPro" id="IPR003313">
    <property type="entry name" value="AraC-bd"/>
</dbReference>
<evidence type="ECO:0000313" key="5">
    <source>
        <dbReference type="EMBL" id="TCZ77848.1"/>
    </source>
</evidence>
<dbReference type="GO" id="GO:0043565">
    <property type="term" value="F:sequence-specific DNA binding"/>
    <property type="evidence" value="ECO:0007669"/>
    <property type="project" value="InterPro"/>
</dbReference>
<reference evidence="5 6" key="1">
    <citation type="submission" date="2019-03" db="EMBL/GenBank/DDBJ databases">
        <authorList>
            <person name="Kim M.K.M."/>
        </authorList>
    </citation>
    <scope>NUCLEOTIDE SEQUENCE [LARGE SCALE GENOMIC DNA]</scope>
    <source>
        <strain evidence="5 6">18JY21-1</strain>
    </source>
</reference>
<sequence length="262" mass="30714">MISIPETSFIATNFFSKIKCEPEWKWPRREQPLENYDLFYVWDGHGEVTVNHTSFAVEKGSCFLFRPGDHTSATHDRQNPLTITYIHFNIDQKPDLIPAIYRKLAEPTTIETLLVRYVHLRLSPQFGSNEEAALVLKQIMINLLRNDRFEQGYQPKKSERLQDRILEIANLIKEHPATWYSIAELASRAQLSKRYFATKFKSYMGMSVQEYEIQSRIERAEFLLHYCGMTVSEVAHALGYKDVYFFSRQFKKHYGKSPSSIK</sequence>
<organism evidence="5 6">
    <name type="scientific">Paenibacillus albiflavus</name>
    <dbReference type="NCBI Taxonomy" id="2545760"/>
    <lineage>
        <taxon>Bacteria</taxon>
        <taxon>Bacillati</taxon>
        <taxon>Bacillota</taxon>
        <taxon>Bacilli</taxon>
        <taxon>Bacillales</taxon>
        <taxon>Paenibacillaceae</taxon>
        <taxon>Paenibacillus</taxon>
    </lineage>
</organism>
<comment type="caution">
    <text evidence="5">The sequence shown here is derived from an EMBL/GenBank/DDBJ whole genome shotgun (WGS) entry which is preliminary data.</text>
</comment>
<keyword evidence="1" id="KW-0805">Transcription regulation</keyword>
<dbReference type="InterPro" id="IPR018060">
    <property type="entry name" value="HTH_AraC"/>
</dbReference>
<dbReference type="PROSITE" id="PS01124">
    <property type="entry name" value="HTH_ARAC_FAMILY_2"/>
    <property type="match status" value="1"/>
</dbReference>
<dbReference type="Proteomes" id="UP000295418">
    <property type="component" value="Unassembled WGS sequence"/>
</dbReference>